<feature type="transmembrane region" description="Helical" evidence="1">
    <location>
        <begin position="412"/>
        <end position="430"/>
    </location>
</feature>
<keyword evidence="1" id="KW-0812">Transmembrane</keyword>
<sequence>MSWSDLSTKLKKNVAGRLDLMSRHALRSTCRSNRYLVNDMDFFIPRVRVSVKDSAILIMIHTGIDKFLRIEMWIGPHRKTIIRKSQNVYDANHAIQKVLPSIPRFYVARVLCSLLSHEKLLIGTMEWEFDGDAIDTLKVLRDWEYNLRRIHFQPESKTAVKNWINKIHSFVDFLQKYFRKSHVFRANQLMTTNNMIFETAELLRKMYDPSDLKKIERINVLLSKESLTPLYSFDTYLPLRVGRIRRCAENICHEYDERSPGFLEKFVDLSLLSVGFGVLRFAKFDDFARQIWDRVRKPVTVFTDNLHMKVELAGSFKGHLTLFHMRSPCGYWIYMVLDSRRKDFDAYNILKRQRRDMGRMRGRSSEDIQKMWGFGDVVVVVRKDIKDSEDYEDVAAPDEFMKQKSDRTFQKLVICITSFAFLSCALYAIFYH</sequence>
<proteinExistence type="predicted"/>
<keyword evidence="1" id="KW-0472">Membrane</keyword>
<protein>
    <recommendedName>
        <fullName evidence="2">F-box domain-containing protein</fullName>
    </recommendedName>
</protein>
<reference evidence="3" key="1">
    <citation type="submission" date="2007-07" db="EMBL/GenBank/DDBJ databases">
        <title>PCAP assembly of the Caenorhabditis remanei genome.</title>
        <authorList>
            <consortium name="The Caenorhabditis remanei Sequencing Consortium"/>
            <person name="Wilson R.K."/>
        </authorList>
    </citation>
    <scope>NUCLEOTIDE SEQUENCE [LARGE SCALE GENOMIC DNA]</scope>
    <source>
        <strain evidence="3">PB4641</strain>
    </source>
</reference>
<dbReference type="InterPro" id="IPR001810">
    <property type="entry name" value="F-box_dom"/>
</dbReference>
<evidence type="ECO:0000259" key="2">
    <source>
        <dbReference type="Pfam" id="PF00646"/>
    </source>
</evidence>
<keyword evidence="1" id="KW-1133">Transmembrane helix</keyword>
<evidence type="ECO:0000256" key="1">
    <source>
        <dbReference type="SAM" id="Phobius"/>
    </source>
</evidence>
<dbReference type="AlphaFoldDB" id="E3N882"/>
<evidence type="ECO:0000313" key="4">
    <source>
        <dbReference type="Proteomes" id="UP000008281"/>
    </source>
</evidence>
<name>E3N882_CAERE</name>
<dbReference type="OrthoDB" id="5824619at2759"/>
<accession>E3N882</accession>
<evidence type="ECO:0000313" key="3">
    <source>
        <dbReference type="EMBL" id="EFO89312.1"/>
    </source>
</evidence>
<gene>
    <name evidence="3" type="ORF">CRE_15667</name>
</gene>
<dbReference type="PANTHER" id="PTHR35366">
    <property type="entry name" value="PROTEIN CBG18620"/>
    <property type="match status" value="1"/>
</dbReference>
<dbReference type="Pfam" id="PF00646">
    <property type="entry name" value="F-box"/>
    <property type="match status" value="1"/>
</dbReference>
<dbReference type="STRING" id="31234.E3N882"/>
<dbReference type="PANTHER" id="PTHR35366:SF3">
    <property type="entry name" value="CW-TYPE DOMAIN-CONTAINING PROTEIN"/>
    <property type="match status" value="1"/>
</dbReference>
<feature type="domain" description="F-box" evidence="2">
    <location>
        <begin position="3"/>
        <end position="43"/>
    </location>
</feature>
<dbReference type="HOGENOM" id="CLU_035641_1_0_1"/>
<dbReference type="EMBL" id="DS268554">
    <property type="protein sequence ID" value="EFO89312.1"/>
    <property type="molecule type" value="Genomic_DNA"/>
</dbReference>
<keyword evidence="4" id="KW-1185">Reference proteome</keyword>
<dbReference type="InParanoid" id="E3N882"/>
<organism evidence="4">
    <name type="scientific">Caenorhabditis remanei</name>
    <name type="common">Caenorhabditis vulgaris</name>
    <dbReference type="NCBI Taxonomy" id="31234"/>
    <lineage>
        <taxon>Eukaryota</taxon>
        <taxon>Metazoa</taxon>
        <taxon>Ecdysozoa</taxon>
        <taxon>Nematoda</taxon>
        <taxon>Chromadorea</taxon>
        <taxon>Rhabditida</taxon>
        <taxon>Rhabditina</taxon>
        <taxon>Rhabditomorpha</taxon>
        <taxon>Rhabditoidea</taxon>
        <taxon>Rhabditidae</taxon>
        <taxon>Peloderinae</taxon>
        <taxon>Caenorhabditis</taxon>
    </lineage>
</organism>
<dbReference type="Proteomes" id="UP000008281">
    <property type="component" value="Unassembled WGS sequence"/>
</dbReference>